<protein>
    <submittedName>
        <fullName evidence="1">Uncharacterized protein</fullName>
    </submittedName>
</protein>
<reference evidence="1" key="1">
    <citation type="journal article" date="2020" name="New Phytol.">
        <title>Comparative genomics reveals dynamic genome evolution in host specialist ectomycorrhizal fungi.</title>
        <authorList>
            <person name="Lofgren L.A."/>
            <person name="Nguyen N.H."/>
            <person name="Vilgalys R."/>
            <person name="Ruytinx J."/>
            <person name="Liao H.L."/>
            <person name="Branco S."/>
            <person name="Kuo A."/>
            <person name="LaButti K."/>
            <person name="Lipzen A."/>
            <person name="Andreopoulos W."/>
            <person name="Pangilinan J."/>
            <person name="Riley R."/>
            <person name="Hundley H."/>
            <person name="Na H."/>
            <person name="Barry K."/>
            <person name="Grigoriev I.V."/>
            <person name="Stajich J.E."/>
            <person name="Kennedy P.G."/>
        </authorList>
    </citation>
    <scope>NUCLEOTIDE SEQUENCE</scope>
    <source>
        <strain evidence="1">DOB743</strain>
    </source>
</reference>
<dbReference type="AlphaFoldDB" id="A0A9P7A7F8"/>
<accession>A0A9P7A7F8</accession>
<dbReference type="OrthoDB" id="2636372at2759"/>
<evidence type="ECO:0000313" key="1">
    <source>
        <dbReference type="EMBL" id="KAG1783666.1"/>
    </source>
</evidence>
<sequence length="102" mass="11837">MAASSRTPSRWNTCVWREVKQMNQERPPGSLFLKASHCMKELAAHWNSMSKDEQEKETVDAIKDLEDHHESKQLALHNVPLNALQDIQKSLELLDREVQLLF</sequence>
<name>A0A9P7A7F8_9AGAM</name>
<evidence type="ECO:0000313" key="2">
    <source>
        <dbReference type="Proteomes" id="UP000714275"/>
    </source>
</evidence>
<organism evidence="1 2">
    <name type="scientific">Suillus placidus</name>
    <dbReference type="NCBI Taxonomy" id="48579"/>
    <lineage>
        <taxon>Eukaryota</taxon>
        <taxon>Fungi</taxon>
        <taxon>Dikarya</taxon>
        <taxon>Basidiomycota</taxon>
        <taxon>Agaricomycotina</taxon>
        <taxon>Agaricomycetes</taxon>
        <taxon>Agaricomycetidae</taxon>
        <taxon>Boletales</taxon>
        <taxon>Suillineae</taxon>
        <taxon>Suillaceae</taxon>
        <taxon>Suillus</taxon>
    </lineage>
</organism>
<proteinExistence type="predicted"/>
<keyword evidence="2" id="KW-1185">Reference proteome</keyword>
<gene>
    <name evidence="1" type="ORF">EV702DRAFT_1190688</name>
</gene>
<dbReference type="EMBL" id="JABBWD010000001">
    <property type="protein sequence ID" value="KAG1783666.1"/>
    <property type="molecule type" value="Genomic_DNA"/>
</dbReference>
<dbReference type="Proteomes" id="UP000714275">
    <property type="component" value="Unassembled WGS sequence"/>
</dbReference>
<comment type="caution">
    <text evidence="1">The sequence shown here is derived from an EMBL/GenBank/DDBJ whole genome shotgun (WGS) entry which is preliminary data.</text>
</comment>